<dbReference type="Proteomes" id="UP000191160">
    <property type="component" value="Unassembled WGS sequence"/>
</dbReference>
<keyword evidence="1" id="KW-0812">Transmembrane</keyword>
<comment type="caution">
    <text evidence="2">The sequence shown here is derived from an EMBL/GenBank/DDBJ whole genome shotgun (WGS) entry which is preliminary data.</text>
</comment>
<keyword evidence="3" id="KW-1185">Reference proteome</keyword>
<evidence type="ECO:0000313" key="2">
    <source>
        <dbReference type="EMBL" id="OOV85760.1"/>
    </source>
</evidence>
<accession>A0A1T1H7Q9</accession>
<proteinExistence type="predicted"/>
<gene>
    <name evidence="2" type="ORF">B1202_03445</name>
</gene>
<organism evidence="2 3">
    <name type="scientific">Acinetobacter amyesii</name>
    <dbReference type="NCBI Taxonomy" id="2942470"/>
    <lineage>
        <taxon>Bacteria</taxon>
        <taxon>Pseudomonadati</taxon>
        <taxon>Pseudomonadota</taxon>
        <taxon>Gammaproteobacteria</taxon>
        <taxon>Moraxellales</taxon>
        <taxon>Moraxellaceae</taxon>
        <taxon>Acinetobacter</taxon>
    </lineage>
</organism>
<feature type="transmembrane region" description="Helical" evidence="1">
    <location>
        <begin position="80"/>
        <end position="100"/>
    </location>
</feature>
<feature type="transmembrane region" description="Helical" evidence="1">
    <location>
        <begin position="106"/>
        <end position="128"/>
    </location>
</feature>
<keyword evidence="1" id="KW-0472">Membrane</keyword>
<evidence type="ECO:0000256" key="1">
    <source>
        <dbReference type="SAM" id="Phobius"/>
    </source>
</evidence>
<reference evidence="2 3" key="1">
    <citation type="submission" date="2017-02" db="EMBL/GenBank/DDBJ databases">
        <title>Acinetobacter sp. ANC 4945, whole genome shotgun sequencing project.</title>
        <authorList>
            <person name="Radolfova-Krizova L."/>
            <person name="Al Atrouni A."/>
            <person name="Nemec A."/>
        </authorList>
    </citation>
    <scope>NUCLEOTIDE SEQUENCE [LARGE SCALE GENOMIC DNA]</scope>
    <source>
        <strain evidence="2 3">ANC 4945</strain>
    </source>
</reference>
<name>A0A1T1H7Q9_9GAMM</name>
<protein>
    <submittedName>
        <fullName evidence="2">Uncharacterized protein</fullName>
    </submittedName>
</protein>
<sequence>MSINLSVKKPLVFILFNLVWLTALAHIIYTGIQPYPHYISGEQMTADVGAIAMVCGYCSLYFVVGNVLKLSQFGDRHRYWAYIVLSAVLLFQSFVAAVAAMHAPPYIAAFIINCMFLLLLHFVFYPIYAISRKYMKPKTA</sequence>
<dbReference type="RefSeq" id="WP_078189229.1">
    <property type="nucleotide sequence ID" value="NZ_JAMCOZ010000015.1"/>
</dbReference>
<feature type="transmembrane region" description="Helical" evidence="1">
    <location>
        <begin position="12"/>
        <end position="29"/>
    </location>
</feature>
<dbReference type="AlphaFoldDB" id="A0A1T1H7Q9"/>
<keyword evidence="1" id="KW-1133">Transmembrane helix</keyword>
<feature type="transmembrane region" description="Helical" evidence="1">
    <location>
        <begin position="49"/>
        <end position="68"/>
    </location>
</feature>
<evidence type="ECO:0000313" key="3">
    <source>
        <dbReference type="Proteomes" id="UP000191160"/>
    </source>
</evidence>
<dbReference type="EMBL" id="MVKX01000001">
    <property type="protein sequence ID" value="OOV85760.1"/>
    <property type="molecule type" value="Genomic_DNA"/>
</dbReference>